<evidence type="ECO:0000313" key="3">
    <source>
        <dbReference type="Proteomes" id="UP000233020"/>
    </source>
</evidence>
<protein>
    <submittedName>
        <fullName evidence="2">Uncharacterized protein</fullName>
    </submittedName>
</protein>
<proteinExistence type="predicted"/>
<dbReference type="GeneTree" id="ENSGT00910000147019"/>
<feature type="compositionally biased region" description="Basic and acidic residues" evidence="1">
    <location>
        <begin position="17"/>
        <end position="27"/>
    </location>
</feature>
<feature type="region of interest" description="Disordered" evidence="1">
    <location>
        <begin position="1"/>
        <end position="27"/>
    </location>
</feature>
<dbReference type="AlphaFoldDB" id="A0A2K5F3M4"/>
<dbReference type="Proteomes" id="UP000233020">
    <property type="component" value="Unplaced"/>
</dbReference>
<feature type="region of interest" description="Disordered" evidence="1">
    <location>
        <begin position="48"/>
        <end position="74"/>
    </location>
</feature>
<reference evidence="2" key="1">
    <citation type="submission" date="2025-08" db="UniProtKB">
        <authorList>
            <consortium name="Ensembl"/>
        </authorList>
    </citation>
    <scope>IDENTIFICATION</scope>
</reference>
<accession>A0A2K5F3M4</accession>
<organism evidence="2 3">
    <name type="scientific">Aotus nancymaae</name>
    <name type="common">Ma's night monkey</name>
    <dbReference type="NCBI Taxonomy" id="37293"/>
    <lineage>
        <taxon>Eukaryota</taxon>
        <taxon>Metazoa</taxon>
        <taxon>Chordata</taxon>
        <taxon>Craniata</taxon>
        <taxon>Vertebrata</taxon>
        <taxon>Euteleostomi</taxon>
        <taxon>Mammalia</taxon>
        <taxon>Eutheria</taxon>
        <taxon>Euarchontoglires</taxon>
        <taxon>Primates</taxon>
        <taxon>Haplorrhini</taxon>
        <taxon>Platyrrhini</taxon>
        <taxon>Aotidae</taxon>
        <taxon>Aotus</taxon>
    </lineage>
</organism>
<evidence type="ECO:0000256" key="1">
    <source>
        <dbReference type="SAM" id="MobiDB-lite"/>
    </source>
</evidence>
<keyword evidence="3" id="KW-1185">Reference proteome</keyword>
<dbReference type="Ensembl" id="ENSANAT00000058151.1">
    <property type="protein sequence ID" value="ENSANAP00000040046.1"/>
    <property type="gene ID" value="ENSANAG00000037397.1"/>
</dbReference>
<name>A0A2K5F3M4_AOTNA</name>
<sequence>RVRAMPRQVQHRCGNSRKREIHSMDSCQDRAGRILKPKASDPVHINKMRRPVMPVVGDLQRPTLGTASGPDLNL</sequence>
<evidence type="ECO:0000313" key="2">
    <source>
        <dbReference type="Ensembl" id="ENSANAP00000040046.1"/>
    </source>
</evidence>
<reference evidence="2" key="2">
    <citation type="submission" date="2025-09" db="UniProtKB">
        <authorList>
            <consortium name="Ensembl"/>
        </authorList>
    </citation>
    <scope>IDENTIFICATION</scope>
</reference>